<dbReference type="InterPro" id="IPR000868">
    <property type="entry name" value="Isochorismatase-like_dom"/>
</dbReference>
<evidence type="ECO:0000313" key="3">
    <source>
        <dbReference type="EMBL" id="CAD7663463.1"/>
    </source>
</evidence>
<evidence type="ECO:0000259" key="2">
    <source>
        <dbReference type="Pfam" id="PF00857"/>
    </source>
</evidence>
<reference evidence="3" key="1">
    <citation type="submission" date="2020-11" db="EMBL/GenBank/DDBJ databases">
        <authorList>
            <person name="Tran Van P."/>
        </authorList>
    </citation>
    <scope>NUCLEOTIDE SEQUENCE</scope>
</reference>
<dbReference type="Gene3D" id="1.10.720.60">
    <property type="match status" value="1"/>
</dbReference>
<dbReference type="EMBL" id="CAJPVJ010032634">
    <property type="protein sequence ID" value="CAG2180600.1"/>
    <property type="molecule type" value="Genomic_DNA"/>
</dbReference>
<feature type="domain" description="Isochorismatase-like" evidence="2">
    <location>
        <begin position="3"/>
        <end position="64"/>
    </location>
</feature>
<dbReference type="InterPro" id="IPR036380">
    <property type="entry name" value="Isochorismatase-like_sf"/>
</dbReference>
<dbReference type="AlphaFoldDB" id="A0A7R9MP17"/>
<accession>A0A7R9MP17</accession>
<dbReference type="SUPFAM" id="SSF52499">
    <property type="entry name" value="Isochorismatase-like hydrolases"/>
    <property type="match status" value="1"/>
</dbReference>
<dbReference type="PANTHER" id="PTHR14119:SF3">
    <property type="entry name" value="ISOCHORISMATASE DOMAIN-CONTAINING PROTEIN 2"/>
    <property type="match status" value="1"/>
</dbReference>
<dbReference type="Pfam" id="PF00857">
    <property type="entry name" value="Isochorismatase"/>
    <property type="match status" value="1"/>
</dbReference>
<dbReference type="InterPro" id="IPR050993">
    <property type="entry name" value="Isochorismatase_domain"/>
</dbReference>
<dbReference type="Gene3D" id="3.40.50.850">
    <property type="entry name" value="Isochorismatase-like"/>
    <property type="match status" value="1"/>
</dbReference>
<gene>
    <name evidence="3" type="ORF">ONB1V03_LOCUS20021</name>
</gene>
<feature type="non-terminal residue" evidence="3">
    <location>
        <position position="240"/>
    </location>
</feature>
<keyword evidence="4" id="KW-1185">Reference proteome</keyword>
<proteinExistence type="inferred from homology"/>
<name>A0A7R9MP17_9ACAR</name>
<protein>
    <recommendedName>
        <fullName evidence="2">Isochorismatase-like domain-containing protein</fullName>
    </recommendedName>
</protein>
<comment type="similarity">
    <text evidence="1">Belongs to the isochorismatase family.</text>
</comment>
<dbReference type="OrthoDB" id="269496at2759"/>
<feature type="non-terminal residue" evidence="3">
    <location>
        <position position="1"/>
    </location>
</feature>
<dbReference type="Proteomes" id="UP000728032">
    <property type="component" value="Unassembled WGS sequence"/>
</dbReference>
<evidence type="ECO:0000256" key="1">
    <source>
        <dbReference type="ARBA" id="ARBA00006336"/>
    </source>
</evidence>
<organism evidence="3">
    <name type="scientific">Oppiella nova</name>
    <dbReference type="NCBI Taxonomy" id="334625"/>
    <lineage>
        <taxon>Eukaryota</taxon>
        <taxon>Metazoa</taxon>
        <taxon>Ecdysozoa</taxon>
        <taxon>Arthropoda</taxon>
        <taxon>Chelicerata</taxon>
        <taxon>Arachnida</taxon>
        <taxon>Acari</taxon>
        <taxon>Acariformes</taxon>
        <taxon>Sarcoptiformes</taxon>
        <taxon>Oribatida</taxon>
        <taxon>Brachypylina</taxon>
        <taxon>Oppioidea</taxon>
        <taxon>Oppiidae</taxon>
        <taxon>Oppiella</taxon>
    </lineage>
</organism>
<sequence length="240" mass="26874">PEVKTIILCGIEAHVCVQGTALQALEDGYDVHIVVDGCSSRSMVDRMFAFERMKAAGAWLTTSESVILGLVGDASSPHFKECQKLIMQSAPDSGLLSLFSQKPQTSTVVTNVNVFEAKVILLGLEGVVAPNELDNQLFIPYIRQNGFNFLKQNRNNDSVVNLIPALRQLSYLEHYRNGYPECPVILDEDDSEDQVLASVHKFIVWQMDFKRESNECHTIQRMVTEEGLNGKHIKVNVYED</sequence>
<evidence type="ECO:0000313" key="4">
    <source>
        <dbReference type="Proteomes" id="UP000728032"/>
    </source>
</evidence>
<dbReference type="PANTHER" id="PTHR14119">
    <property type="entry name" value="HYDROLASE"/>
    <property type="match status" value="1"/>
</dbReference>
<dbReference type="EMBL" id="OC947459">
    <property type="protein sequence ID" value="CAD7663463.1"/>
    <property type="molecule type" value="Genomic_DNA"/>
</dbReference>